<feature type="compositionally biased region" description="Polar residues" evidence="1">
    <location>
        <begin position="196"/>
        <end position="211"/>
    </location>
</feature>
<organism evidence="3">
    <name type="scientific">Anopheles atroparvus</name>
    <name type="common">European mosquito</name>
    <dbReference type="NCBI Taxonomy" id="41427"/>
    <lineage>
        <taxon>Eukaryota</taxon>
        <taxon>Metazoa</taxon>
        <taxon>Ecdysozoa</taxon>
        <taxon>Arthropoda</taxon>
        <taxon>Hexapoda</taxon>
        <taxon>Insecta</taxon>
        <taxon>Pterygota</taxon>
        <taxon>Neoptera</taxon>
        <taxon>Endopterygota</taxon>
        <taxon>Diptera</taxon>
        <taxon>Nematocera</taxon>
        <taxon>Culicoidea</taxon>
        <taxon>Culicidae</taxon>
        <taxon>Anophelinae</taxon>
        <taxon>Anopheles</taxon>
    </lineage>
</organism>
<keyword evidence="2" id="KW-0812">Transmembrane</keyword>
<evidence type="ECO:0000256" key="2">
    <source>
        <dbReference type="SAM" id="Phobius"/>
    </source>
</evidence>
<dbReference type="STRING" id="41427.A0A182IYR5"/>
<evidence type="ECO:0008006" key="4">
    <source>
        <dbReference type="Google" id="ProtNLM"/>
    </source>
</evidence>
<proteinExistence type="predicted"/>
<protein>
    <recommendedName>
        <fullName evidence="4">RYamide</fullName>
    </recommendedName>
</protein>
<sequence length="211" mass="23865">LDFIAYSNYIFQRYFFPISCSRFVVSLPKPLEELQTPTMKQQAREQTTSAVCIIGLIVFGALLLTAAVEADPMVDPMVESGSSLYANNKHASDKRPFFVGSRYGRSHVYGAKDLRQVNVVPRNDRFFLGSRYGKRSDLTKEIESDNNNGAELTYLACLHTGVSNLYRCYGRDASSAALHQQLQQSEQQETDQYDQHTQLHSFNDNSDLSEK</sequence>
<accession>A0A182IYR5</accession>
<dbReference type="EnsemblMetazoa" id="AATE008078-RA">
    <property type="protein sequence ID" value="AATE008078-PA.1"/>
    <property type="gene ID" value="AATE008078"/>
</dbReference>
<keyword evidence="2" id="KW-0472">Membrane</keyword>
<feature type="region of interest" description="Disordered" evidence="1">
    <location>
        <begin position="187"/>
        <end position="211"/>
    </location>
</feature>
<feature type="transmembrane region" description="Helical" evidence="2">
    <location>
        <begin position="49"/>
        <end position="68"/>
    </location>
</feature>
<evidence type="ECO:0000256" key="1">
    <source>
        <dbReference type="SAM" id="MobiDB-lite"/>
    </source>
</evidence>
<dbReference type="AlphaFoldDB" id="A0A182IYR5"/>
<reference evidence="3" key="1">
    <citation type="submission" date="2022-08" db="UniProtKB">
        <authorList>
            <consortium name="EnsemblMetazoa"/>
        </authorList>
    </citation>
    <scope>IDENTIFICATION</scope>
    <source>
        <strain evidence="3">EBRO</strain>
    </source>
</reference>
<name>A0A182IYR5_ANOAO</name>
<evidence type="ECO:0000313" key="3">
    <source>
        <dbReference type="EnsemblMetazoa" id="AATE008078-PA.1"/>
    </source>
</evidence>
<keyword evidence="2" id="KW-1133">Transmembrane helix</keyword>
<dbReference type="VEuPathDB" id="VectorBase:AATE008078"/>